<dbReference type="InterPro" id="IPR015815">
    <property type="entry name" value="HIBADH-related"/>
</dbReference>
<evidence type="ECO:0000313" key="6">
    <source>
        <dbReference type="EMBL" id="QRO77366.1"/>
    </source>
</evidence>
<dbReference type="SUPFAM" id="SSF48179">
    <property type="entry name" value="6-phosphogluconate dehydrogenase C-terminal domain-like"/>
    <property type="match status" value="1"/>
</dbReference>
<gene>
    <name evidence="6" type="ORF">I6K02_00035</name>
</gene>
<reference evidence="6 7" key="1">
    <citation type="submission" date="2021-02" db="EMBL/GenBank/DDBJ databases">
        <title>FDA dAtabase for Regulatory Grade micrObial Sequences (FDA-ARGOS): Supporting development and validation of Infectious Disease Dx tests.</title>
        <authorList>
            <person name="Minogue T."/>
            <person name="Wolcott M."/>
            <person name="Wasieloski L."/>
            <person name="Aguilar W."/>
            <person name="Moore D."/>
            <person name="Jaissle J."/>
            <person name="Tallon L."/>
            <person name="Sadzewicz L."/>
            <person name="Zhao X."/>
            <person name="Boylan J."/>
            <person name="Ott S."/>
            <person name="Bowen H."/>
            <person name="Vavikolanu K."/>
            <person name="Mehta A."/>
            <person name="Aluvathingal J."/>
            <person name="Nadendla S."/>
            <person name="Yan Y."/>
            <person name="Sichtig H."/>
        </authorList>
    </citation>
    <scope>NUCLEOTIDE SEQUENCE [LARGE SCALE GENOMIC DNA]</scope>
    <source>
        <strain evidence="6 7">FDAARGOS_1272</strain>
    </source>
</reference>
<feature type="domain" description="3-hydroxyisobutyrate dehydrogenase-like NAD-binding" evidence="5">
    <location>
        <begin position="182"/>
        <end position="300"/>
    </location>
</feature>
<dbReference type="InterPro" id="IPR029154">
    <property type="entry name" value="HIBADH-like_NADP-bd"/>
</dbReference>
<dbReference type="AlphaFoldDB" id="A0A892I300"/>
<dbReference type="SUPFAM" id="SSF51735">
    <property type="entry name" value="NAD(P)-binding Rossmann-fold domains"/>
    <property type="match status" value="1"/>
</dbReference>
<evidence type="ECO:0000259" key="5">
    <source>
        <dbReference type="Pfam" id="PF14833"/>
    </source>
</evidence>
<organism evidence="6 7">
    <name type="scientific">Burkholderia dolosa</name>
    <dbReference type="NCBI Taxonomy" id="152500"/>
    <lineage>
        <taxon>Bacteria</taxon>
        <taxon>Pseudomonadati</taxon>
        <taxon>Pseudomonadota</taxon>
        <taxon>Betaproteobacteria</taxon>
        <taxon>Burkholderiales</taxon>
        <taxon>Burkholderiaceae</taxon>
        <taxon>Burkholderia</taxon>
        <taxon>Burkholderia cepacia complex</taxon>
    </lineage>
</organism>
<accession>A0A892I300</accession>
<dbReference type="InterPro" id="IPR013328">
    <property type="entry name" value="6PGD_dom2"/>
</dbReference>
<evidence type="ECO:0000259" key="4">
    <source>
        <dbReference type="Pfam" id="PF03446"/>
    </source>
</evidence>
<keyword evidence="1" id="KW-0560">Oxidoreductase</keyword>
<feature type="domain" description="6-phosphogluconate dehydrogenase NADP-binding" evidence="4">
    <location>
        <begin position="17"/>
        <end position="179"/>
    </location>
</feature>
<keyword evidence="2" id="KW-0520">NAD</keyword>
<dbReference type="GO" id="GO:0050661">
    <property type="term" value="F:NADP binding"/>
    <property type="evidence" value="ECO:0007669"/>
    <property type="project" value="InterPro"/>
</dbReference>
<dbReference type="Gene3D" id="1.10.1040.10">
    <property type="entry name" value="N-(1-d-carboxylethyl)-l-norvaline Dehydrogenase, domain 2"/>
    <property type="match status" value="1"/>
</dbReference>
<evidence type="ECO:0000256" key="3">
    <source>
        <dbReference type="PIRSR" id="PIRSR000103-1"/>
    </source>
</evidence>
<protein>
    <submittedName>
        <fullName evidence="6">NAD(P)-dependent oxidoreductase</fullName>
    </submittedName>
</protein>
<evidence type="ECO:0000313" key="7">
    <source>
        <dbReference type="Proteomes" id="UP000625568"/>
    </source>
</evidence>
<dbReference type="RefSeq" id="WP_174484789.1">
    <property type="nucleotide sequence ID" value="NZ_CABVPR010000022.1"/>
</dbReference>
<dbReference type="Pfam" id="PF14833">
    <property type="entry name" value="NAD_binding_11"/>
    <property type="match status" value="1"/>
</dbReference>
<evidence type="ECO:0000256" key="2">
    <source>
        <dbReference type="ARBA" id="ARBA00023027"/>
    </source>
</evidence>
<dbReference type="InterPro" id="IPR006115">
    <property type="entry name" value="6PGDH_NADP-bd"/>
</dbReference>
<dbReference type="PIRSF" id="PIRSF000103">
    <property type="entry name" value="HIBADH"/>
    <property type="match status" value="1"/>
</dbReference>
<dbReference type="Proteomes" id="UP000625568">
    <property type="component" value="Chromosome 1"/>
</dbReference>
<dbReference type="Gene3D" id="3.40.50.720">
    <property type="entry name" value="NAD(P)-binding Rossmann-like Domain"/>
    <property type="match status" value="1"/>
</dbReference>
<dbReference type="GO" id="GO:0051287">
    <property type="term" value="F:NAD binding"/>
    <property type="evidence" value="ECO:0007669"/>
    <property type="project" value="InterPro"/>
</dbReference>
<dbReference type="PANTHER" id="PTHR43060:SF15">
    <property type="entry name" value="3-HYDROXYISOBUTYRATE DEHYDROGENASE-LIKE 1, MITOCHONDRIAL-RELATED"/>
    <property type="match status" value="1"/>
</dbReference>
<name>A0A892I300_9BURK</name>
<dbReference type="EMBL" id="CP069482">
    <property type="protein sequence ID" value="QRO77366.1"/>
    <property type="molecule type" value="Genomic_DNA"/>
</dbReference>
<dbReference type="Pfam" id="PF03446">
    <property type="entry name" value="NAD_binding_2"/>
    <property type="match status" value="1"/>
</dbReference>
<evidence type="ECO:0000256" key="1">
    <source>
        <dbReference type="ARBA" id="ARBA00023002"/>
    </source>
</evidence>
<feature type="active site" evidence="3">
    <location>
        <position position="188"/>
    </location>
</feature>
<dbReference type="GeneID" id="93128170"/>
<proteinExistence type="predicted"/>
<keyword evidence="7" id="KW-1185">Reference proteome</keyword>
<dbReference type="InterPro" id="IPR008927">
    <property type="entry name" value="6-PGluconate_DH-like_C_sf"/>
</dbReference>
<sequence length="312" mass="32207">MMGGECNPNRRRGHIVEVGFCGPGLMGAPMIRHLLAAGHRVSVWNRTREKADALVQYGARVVATPRELAEQVDTVFVCVLDARAVGDVAFGEHGLFSGDTRARRLRRIVDHSSIAPAATRDYAARAAELGAAWIDAPVSGGVPGAQAGTLAVMAGGPADALDAVRPLIDTYASRITHMGDAGAGQTAKLCNQAIVTATVTAIAEAVGLAQASGIDAARLADALAGGWADSVLLQTFVPRMTSGGHAPIGTLRTFQKDVDAIADAARDTGAVMPVSATVQQVLRLGAAQGLADADFAAFIDIVRPGNGREQSN</sequence>
<dbReference type="PANTHER" id="PTHR43060">
    <property type="entry name" value="3-HYDROXYISOBUTYRATE DEHYDROGENASE-LIKE 1, MITOCHONDRIAL-RELATED"/>
    <property type="match status" value="1"/>
</dbReference>
<dbReference type="GO" id="GO:0016491">
    <property type="term" value="F:oxidoreductase activity"/>
    <property type="evidence" value="ECO:0007669"/>
    <property type="project" value="UniProtKB-KW"/>
</dbReference>
<dbReference type="InterPro" id="IPR036291">
    <property type="entry name" value="NAD(P)-bd_dom_sf"/>
</dbReference>